<dbReference type="Proteomes" id="UP000309340">
    <property type="component" value="Unassembled WGS sequence"/>
</dbReference>
<comment type="cofactor">
    <cofactor evidence="1">
        <name>FAD</name>
        <dbReference type="ChEBI" id="CHEBI:57692"/>
    </cofactor>
</comment>
<evidence type="ECO:0000313" key="7">
    <source>
        <dbReference type="Proteomes" id="UP000309340"/>
    </source>
</evidence>
<comment type="caution">
    <text evidence="6">The sequence shown here is derived from an EMBL/GenBank/DDBJ whole genome shotgun (WGS) entry which is preliminary data.</text>
</comment>
<dbReference type="InterPro" id="IPR016164">
    <property type="entry name" value="FAD-linked_Oxase-like_C"/>
</dbReference>
<evidence type="ECO:0000256" key="3">
    <source>
        <dbReference type="ARBA" id="ARBA00022827"/>
    </source>
</evidence>
<dbReference type="SUPFAM" id="SSF55103">
    <property type="entry name" value="FAD-linked oxidases, C-terminal domain"/>
    <property type="match status" value="1"/>
</dbReference>
<evidence type="ECO:0000256" key="2">
    <source>
        <dbReference type="ARBA" id="ARBA00022630"/>
    </source>
</evidence>
<protein>
    <recommendedName>
        <fullName evidence="5">FAD-binding PCMH-type domain-containing protein</fullName>
    </recommendedName>
</protein>
<dbReference type="InterPro" id="IPR016170">
    <property type="entry name" value="Cytok_DH_C_sf"/>
</dbReference>
<dbReference type="Gene3D" id="3.30.465.10">
    <property type="match status" value="1"/>
</dbReference>
<evidence type="ECO:0000256" key="4">
    <source>
        <dbReference type="ARBA" id="ARBA00023002"/>
    </source>
</evidence>
<dbReference type="PROSITE" id="PS51387">
    <property type="entry name" value="FAD_PCMH"/>
    <property type="match status" value="1"/>
</dbReference>
<dbReference type="Pfam" id="PF02913">
    <property type="entry name" value="FAD-oxidase_C"/>
    <property type="match status" value="1"/>
</dbReference>
<proteinExistence type="predicted"/>
<dbReference type="PANTHER" id="PTHR11748">
    <property type="entry name" value="D-LACTATE DEHYDROGENASE"/>
    <property type="match status" value="1"/>
</dbReference>
<keyword evidence="2" id="KW-0285">Flavoprotein</keyword>
<dbReference type="GO" id="GO:0008720">
    <property type="term" value="F:D-lactate dehydrogenase (NAD+) activity"/>
    <property type="evidence" value="ECO:0007669"/>
    <property type="project" value="TreeGrafter"/>
</dbReference>
<evidence type="ECO:0000256" key="1">
    <source>
        <dbReference type="ARBA" id="ARBA00001974"/>
    </source>
</evidence>
<reference evidence="6 7" key="1">
    <citation type="submission" date="2017-03" db="EMBL/GenBank/DDBJ databases">
        <title>Genomes of endolithic fungi from Antarctica.</title>
        <authorList>
            <person name="Coleine C."/>
            <person name="Masonjones S."/>
            <person name="Stajich J.E."/>
        </authorList>
    </citation>
    <scope>NUCLEOTIDE SEQUENCE [LARGE SCALE GENOMIC DNA]</scope>
    <source>
        <strain evidence="6 7">CCFEE 5184</strain>
    </source>
</reference>
<dbReference type="Pfam" id="PF01565">
    <property type="entry name" value="FAD_binding_4"/>
    <property type="match status" value="1"/>
</dbReference>
<dbReference type="InterPro" id="IPR016171">
    <property type="entry name" value="Vanillyl_alc_oxidase_C-sub2"/>
</dbReference>
<evidence type="ECO:0000313" key="6">
    <source>
        <dbReference type="EMBL" id="TKA50974.1"/>
    </source>
</evidence>
<dbReference type="EMBL" id="NAJQ01001925">
    <property type="protein sequence ID" value="TKA50974.1"/>
    <property type="molecule type" value="Genomic_DNA"/>
</dbReference>
<feature type="domain" description="FAD-binding PCMH-type" evidence="5">
    <location>
        <begin position="83"/>
        <end position="307"/>
    </location>
</feature>
<dbReference type="PANTHER" id="PTHR11748:SF114">
    <property type="entry name" value="ARYL-ALCOHOL OXIDASE VANILLYL-ALCOHOL OXIDASE (AFU_ORTHOLOGUE AFUA_3G09500)-RELATED"/>
    <property type="match status" value="1"/>
</dbReference>
<sequence>MFDSLVSTADAHPESPFRLIKPQNNRPVVLPPNTTEPAFQAALEDLRGEIGAEWVKVNDIDLVDGDYHAVPLSHDSYHILEQDDLVPSAVCWPENTEGVSRVVKWANKHSVPIWPISIGRNLGYGGSAPRVRGSVIVDLGRRMNRVLDVSEKNATCLIEPGVQYLSLYEHLQKTGLGDRLWIDVPDLPGGSVMGNALDRGVGYTPHGGIRPFMATFPKEEDLATAVDALRPLMLQKVIGNVPCLRLGLQDATMYHKKTEFPLRERGLVDRKKSQKIIDNLGTGAWVFYAALYGPDEITQPKFDLIKKSLSVVPGAKFYERKDVSPESYLHDYAKFTAGIPTWRELDRMEYIPNASHLFFAPISAIDGEDAVRQAKMCRERMEEYGFDYLGTFFIGHREMHHVISFMYDKTDLDMKRRALACIRALIDDAAMIGVGEYRTHLALQDQVAGTYNWNDNAVMRLNEKLKDAMDPNGILQPGRSGIWPKVYRGQGWELRGEEKVSDPKKREMDVL</sequence>
<dbReference type="GO" id="GO:0071949">
    <property type="term" value="F:FAD binding"/>
    <property type="evidence" value="ECO:0007669"/>
    <property type="project" value="InterPro"/>
</dbReference>
<dbReference type="Gene3D" id="3.30.43.10">
    <property type="entry name" value="Uridine Diphospho-n-acetylenolpyruvylglucosamine Reductase, domain 2"/>
    <property type="match status" value="1"/>
</dbReference>
<dbReference type="InterPro" id="IPR004113">
    <property type="entry name" value="FAD-bd_oxidored_4_C"/>
</dbReference>
<dbReference type="GO" id="GO:1903457">
    <property type="term" value="P:lactate catabolic process"/>
    <property type="evidence" value="ECO:0007669"/>
    <property type="project" value="TreeGrafter"/>
</dbReference>
<dbReference type="Gene3D" id="3.40.462.10">
    <property type="entry name" value="FAD-linked oxidases, C-terminal domain"/>
    <property type="match status" value="1"/>
</dbReference>
<evidence type="ECO:0000259" key="5">
    <source>
        <dbReference type="PROSITE" id="PS51387"/>
    </source>
</evidence>
<dbReference type="InterPro" id="IPR036318">
    <property type="entry name" value="FAD-bd_PCMH-like_sf"/>
</dbReference>
<dbReference type="InterPro" id="IPR006094">
    <property type="entry name" value="Oxid_FAD_bind_N"/>
</dbReference>
<keyword evidence="4" id="KW-0560">Oxidoreductase</keyword>
<organism evidence="6 7">
    <name type="scientific">Friedmanniomyces simplex</name>
    <dbReference type="NCBI Taxonomy" id="329884"/>
    <lineage>
        <taxon>Eukaryota</taxon>
        <taxon>Fungi</taxon>
        <taxon>Dikarya</taxon>
        <taxon>Ascomycota</taxon>
        <taxon>Pezizomycotina</taxon>
        <taxon>Dothideomycetes</taxon>
        <taxon>Dothideomycetidae</taxon>
        <taxon>Mycosphaerellales</taxon>
        <taxon>Teratosphaeriaceae</taxon>
        <taxon>Friedmanniomyces</taxon>
    </lineage>
</organism>
<dbReference type="InterPro" id="IPR016166">
    <property type="entry name" value="FAD-bd_PCMH"/>
</dbReference>
<dbReference type="GO" id="GO:0004458">
    <property type="term" value="F:D-lactate dehydrogenase (cytochrome) activity"/>
    <property type="evidence" value="ECO:0007669"/>
    <property type="project" value="TreeGrafter"/>
</dbReference>
<dbReference type="InterPro" id="IPR016167">
    <property type="entry name" value="FAD-bd_PCMH_sub1"/>
</dbReference>
<dbReference type="GO" id="GO:0005739">
    <property type="term" value="C:mitochondrion"/>
    <property type="evidence" value="ECO:0007669"/>
    <property type="project" value="TreeGrafter"/>
</dbReference>
<dbReference type="OrthoDB" id="5332616at2759"/>
<accession>A0A4U0VNP3</accession>
<dbReference type="STRING" id="329884.A0A4U0VNP3"/>
<dbReference type="Gene3D" id="1.10.45.10">
    <property type="entry name" value="Vanillyl-alcohol Oxidase, Chain A, domain 4"/>
    <property type="match status" value="1"/>
</dbReference>
<name>A0A4U0VNP3_9PEZI</name>
<dbReference type="AlphaFoldDB" id="A0A4U0VNP3"/>
<gene>
    <name evidence="6" type="ORF">B0A55_13254</name>
</gene>
<dbReference type="InterPro" id="IPR016169">
    <property type="entry name" value="FAD-bd_PCMH_sub2"/>
</dbReference>
<keyword evidence="7" id="KW-1185">Reference proteome</keyword>
<keyword evidence="3" id="KW-0274">FAD</keyword>
<dbReference type="SUPFAM" id="SSF56176">
    <property type="entry name" value="FAD-binding/transporter-associated domain-like"/>
    <property type="match status" value="1"/>
</dbReference>